<evidence type="ECO:0000313" key="1">
    <source>
        <dbReference type="EMBL" id="GFH36611.1"/>
    </source>
</evidence>
<organism evidence="1 2">
    <name type="scientific">Streptomyces pacificus</name>
    <dbReference type="NCBI Taxonomy" id="2705029"/>
    <lineage>
        <taxon>Bacteria</taxon>
        <taxon>Bacillati</taxon>
        <taxon>Actinomycetota</taxon>
        <taxon>Actinomycetes</taxon>
        <taxon>Kitasatosporales</taxon>
        <taxon>Streptomycetaceae</taxon>
        <taxon>Streptomyces</taxon>
    </lineage>
</organism>
<gene>
    <name evidence="1" type="ORF">SCWH03_28420</name>
</gene>
<keyword evidence="2" id="KW-1185">Reference proteome</keyword>
<dbReference type="RefSeq" id="WP_173264447.1">
    <property type="nucleotide sequence ID" value="NZ_BLLG01000006.1"/>
</dbReference>
<comment type="caution">
    <text evidence="1">The sequence shown here is derived from an EMBL/GenBank/DDBJ whole genome shotgun (WGS) entry which is preliminary data.</text>
</comment>
<dbReference type="EMBL" id="BLLG01000006">
    <property type="protein sequence ID" value="GFH36611.1"/>
    <property type="molecule type" value="Genomic_DNA"/>
</dbReference>
<name>A0A6A0AW87_9ACTN</name>
<dbReference type="AlphaFoldDB" id="A0A6A0AW87"/>
<dbReference type="Proteomes" id="UP000484988">
    <property type="component" value="Unassembled WGS sequence"/>
</dbReference>
<reference evidence="1 2" key="1">
    <citation type="submission" date="2020-02" db="EMBL/GenBank/DDBJ databases">
        <title>Whole Genome Shotgun Sequence of Streptomyces sp. strain CWH03.</title>
        <authorList>
            <person name="Dohra H."/>
            <person name="Kodani S."/>
            <person name="Yamamura H."/>
        </authorList>
    </citation>
    <scope>NUCLEOTIDE SEQUENCE [LARGE SCALE GENOMIC DNA]</scope>
    <source>
        <strain evidence="1 2">CWH03</strain>
    </source>
</reference>
<accession>A0A6A0AW87</accession>
<protein>
    <submittedName>
        <fullName evidence="1">Uncharacterized protein</fullName>
    </submittedName>
</protein>
<evidence type="ECO:0000313" key="2">
    <source>
        <dbReference type="Proteomes" id="UP000484988"/>
    </source>
</evidence>
<proteinExistence type="predicted"/>
<sequence length="103" mass="11291">MTERTEPLDMDALLARILSEPTRAHQLLHTLADTLDQDPFVTMGPWHLCDALNTAITRTLAGFPEVVVAEATVRVGDALPAMRPNEAAGEYALRLRDAARGLR</sequence>